<evidence type="ECO:0000256" key="5">
    <source>
        <dbReference type="SAM" id="Phobius"/>
    </source>
</evidence>
<evidence type="ECO:0000313" key="7">
    <source>
        <dbReference type="Proteomes" id="UP001230156"/>
    </source>
</evidence>
<accession>A0ABU0YT56</accession>
<dbReference type="PANTHER" id="PTHR43847">
    <property type="entry name" value="BLL3993 PROTEIN"/>
    <property type="match status" value="1"/>
</dbReference>
<evidence type="ECO:0000256" key="1">
    <source>
        <dbReference type="ARBA" id="ARBA00004141"/>
    </source>
</evidence>
<dbReference type="Gene3D" id="1.20.120.1630">
    <property type="match status" value="1"/>
</dbReference>
<comment type="subcellular location">
    <subcellularLocation>
        <location evidence="1">Membrane</location>
        <topology evidence="1">Multi-pass membrane protein</topology>
    </subcellularLocation>
</comment>
<evidence type="ECO:0000313" key="6">
    <source>
        <dbReference type="EMBL" id="MDQ7250893.1"/>
    </source>
</evidence>
<feature type="transmembrane region" description="Helical" evidence="5">
    <location>
        <begin position="46"/>
        <end position="69"/>
    </location>
</feature>
<keyword evidence="7" id="KW-1185">Reference proteome</keyword>
<evidence type="ECO:0000256" key="4">
    <source>
        <dbReference type="ARBA" id="ARBA00023136"/>
    </source>
</evidence>
<proteinExistence type="predicted"/>
<dbReference type="Proteomes" id="UP001230156">
    <property type="component" value="Unassembled WGS sequence"/>
</dbReference>
<evidence type="ECO:0000256" key="3">
    <source>
        <dbReference type="ARBA" id="ARBA00022989"/>
    </source>
</evidence>
<dbReference type="InterPro" id="IPR052527">
    <property type="entry name" value="Metal_cation-efflux_comp"/>
</dbReference>
<reference evidence="7" key="1">
    <citation type="submission" date="2023-08" db="EMBL/GenBank/DDBJ databases">
        <title>Rhodospirillaceae gen. nov., a novel taxon isolated from the Yangtze River Yuezi River estuary sludge.</title>
        <authorList>
            <person name="Ruan L."/>
        </authorList>
    </citation>
    <scope>NUCLEOTIDE SEQUENCE [LARGE SCALE GENOMIC DNA]</scope>
    <source>
        <strain evidence="7">R-7</strain>
    </source>
</reference>
<dbReference type="InterPro" id="IPR007269">
    <property type="entry name" value="ICMT_MeTrfase"/>
</dbReference>
<protein>
    <submittedName>
        <fullName evidence="6">Isoprenylcysteine carboxylmethyltransferase family protein</fullName>
    </submittedName>
</protein>
<dbReference type="PANTHER" id="PTHR43847:SF1">
    <property type="entry name" value="BLL3993 PROTEIN"/>
    <property type="match status" value="1"/>
</dbReference>
<sequence>MSWATALLVLVTLQRLAELVHARRNTRRLMAAGAVEIGADHYPLLVMLHASWLGALWILVATDHALLWWPAVYGYGMVEIARIWVMASLGRYWTTRILIPRDVPLVRRGPYRFLRHPNYWVVAFEIALLPLAFGSWSLAAVFSLLNAAVLFWRIRVEETSLAARRSVA</sequence>
<feature type="transmembrane region" description="Helical" evidence="5">
    <location>
        <begin position="119"/>
        <end position="145"/>
    </location>
</feature>
<keyword evidence="4 5" id="KW-0472">Membrane</keyword>
<organism evidence="6 7">
    <name type="scientific">Dongia sedimenti</name>
    <dbReference type="NCBI Taxonomy" id="3064282"/>
    <lineage>
        <taxon>Bacteria</taxon>
        <taxon>Pseudomonadati</taxon>
        <taxon>Pseudomonadota</taxon>
        <taxon>Alphaproteobacteria</taxon>
        <taxon>Rhodospirillales</taxon>
        <taxon>Dongiaceae</taxon>
        <taxon>Dongia</taxon>
    </lineage>
</organism>
<keyword evidence="3 5" id="KW-1133">Transmembrane helix</keyword>
<keyword evidence="2 5" id="KW-0812">Transmembrane</keyword>
<dbReference type="Pfam" id="PF04140">
    <property type="entry name" value="ICMT"/>
    <property type="match status" value="1"/>
</dbReference>
<gene>
    <name evidence="6" type="ORF">Q8A70_24615</name>
</gene>
<comment type="caution">
    <text evidence="6">The sequence shown here is derived from an EMBL/GenBank/DDBJ whole genome shotgun (WGS) entry which is preliminary data.</text>
</comment>
<dbReference type="RefSeq" id="WP_379960724.1">
    <property type="nucleotide sequence ID" value="NZ_JAUYVI010000008.1"/>
</dbReference>
<name>A0ABU0YT56_9PROT</name>
<evidence type="ECO:0000256" key="2">
    <source>
        <dbReference type="ARBA" id="ARBA00022692"/>
    </source>
</evidence>
<dbReference type="EMBL" id="JAUYVI010000008">
    <property type="protein sequence ID" value="MDQ7250893.1"/>
    <property type="molecule type" value="Genomic_DNA"/>
</dbReference>